<dbReference type="EMBL" id="CP036281">
    <property type="protein sequence ID" value="QDU78768.1"/>
    <property type="molecule type" value="Genomic_DNA"/>
</dbReference>
<keyword evidence="5" id="KW-0049">Antioxidant</keyword>
<evidence type="ECO:0000256" key="4">
    <source>
        <dbReference type="ARBA" id="ARBA00022559"/>
    </source>
</evidence>
<dbReference type="InterPro" id="IPR050217">
    <property type="entry name" value="Peroxiredoxin"/>
</dbReference>
<dbReference type="PROSITE" id="PS51352">
    <property type="entry name" value="THIOREDOXIN_2"/>
    <property type="match status" value="1"/>
</dbReference>
<dbReference type="CDD" id="cd03015">
    <property type="entry name" value="PRX_Typ2cys"/>
    <property type="match status" value="1"/>
</dbReference>
<feature type="domain" description="Thioredoxin" evidence="12">
    <location>
        <begin position="3"/>
        <end position="164"/>
    </location>
</feature>
<dbReference type="GO" id="GO:0033554">
    <property type="term" value="P:cellular response to stress"/>
    <property type="evidence" value="ECO:0007669"/>
    <property type="project" value="TreeGrafter"/>
</dbReference>
<gene>
    <name evidence="13" type="ORF">Pla110_04720</name>
</gene>
<dbReference type="InterPro" id="IPR000866">
    <property type="entry name" value="AhpC/TSA"/>
</dbReference>
<dbReference type="KEGG" id="plon:Pla110_04720"/>
<evidence type="ECO:0000256" key="6">
    <source>
        <dbReference type="ARBA" id="ARBA00023002"/>
    </source>
</evidence>
<evidence type="ECO:0000259" key="12">
    <source>
        <dbReference type="PROSITE" id="PS51352"/>
    </source>
</evidence>
<accession>A0A518CHQ9</accession>
<keyword evidence="7" id="KW-0676">Redox-active center</keyword>
<dbReference type="Pfam" id="PF00578">
    <property type="entry name" value="AhpC-TSA"/>
    <property type="match status" value="1"/>
</dbReference>
<keyword evidence="6 13" id="KW-0560">Oxidoreductase</keyword>
<dbReference type="Proteomes" id="UP000317178">
    <property type="component" value="Chromosome"/>
</dbReference>
<dbReference type="InterPro" id="IPR024706">
    <property type="entry name" value="Peroxiredoxin_AhpC-typ"/>
</dbReference>
<evidence type="ECO:0000256" key="7">
    <source>
        <dbReference type="ARBA" id="ARBA00023284"/>
    </source>
</evidence>
<protein>
    <recommendedName>
        <fullName evidence="3">Alkyl hydroperoxide reductase C</fullName>
        <ecNumber evidence="2">1.11.1.26</ecNumber>
    </recommendedName>
    <alternativeName>
        <fullName evidence="8">Peroxiredoxin</fullName>
    </alternativeName>
</protein>
<sequence>MSVKIGQPAPEFSVQGYDRTKDGSDDQFSEYKLSNYQGKWVCLFFYPLDFTFVCPTEIVAFNNELDEFEDRDCVLLTASTDSAFSHKGWCDAHEDLGKLKIPMLADNNLELSRAFDVLDEAKGIAYRGVYLIDPNGVLRWMAVHDLGVGRNVEEVLRVLDALQTDKLCPCNWKKGEETLN</sequence>
<feature type="region of interest" description="Disordered" evidence="11">
    <location>
        <begin position="1"/>
        <end position="21"/>
    </location>
</feature>
<dbReference type="GO" id="GO:0008379">
    <property type="term" value="F:thioredoxin peroxidase activity"/>
    <property type="evidence" value="ECO:0007669"/>
    <property type="project" value="TreeGrafter"/>
</dbReference>
<dbReference type="AlphaFoldDB" id="A0A518CHQ9"/>
<dbReference type="SUPFAM" id="SSF52833">
    <property type="entry name" value="Thioredoxin-like"/>
    <property type="match status" value="1"/>
</dbReference>
<dbReference type="GO" id="GO:0006979">
    <property type="term" value="P:response to oxidative stress"/>
    <property type="evidence" value="ECO:0007669"/>
    <property type="project" value="TreeGrafter"/>
</dbReference>
<dbReference type="PIRSF" id="PIRSF000239">
    <property type="entry name" value="AHPC"/>
    <property type="match status" value="1"/>
</dbReference>
<evidence type="ECO:0000313" key="13">
    <source>
        <dbReference type="EMBL" id="QDU78768.1"/>
    </source>
</evidence>
<dbReference type="Gene3D" id="3.40.30.10">
    <property type="entry name" value="Glutaredoxin"/>
    <property type="match status" value="1"/>
</dbReference>
<dbReference type="RefSeq" id="WP_144992781.1">
    <property type="nucleotide sequence ID" value="NZ_CP036281.1"/>
</dbReference>
<keyword evidence="4 13" id="KW-0575">Peroxidase</keyword>
<dbReference type="InterPro" id="IPR013766">
    <property type="entry name" value="Thioredoxin_domain"/>
</dbReference>
<proteinExistence type="predicted"/>
<dbReference type="EC" id="1.11.1.26" evidence="2"/>
<comment type="catalytic activity">
    <reaction evidence="9">
        <text>a hydroperoxide + NADH + H(+) = an alcohol + NAD(+) + H2O</text>
        <dbReference type="Rhea" id="RHEA:62628"/>
        <dbReference type="ChEBI" id="CHEBI:15377"/>
        <dbReference type="ChEBI" id="CHEBI:15378"/>
        <dbReference type="ChEBI" id="CHEBI:30879"/>
        <dbReference type="ChEBI" id="CHEBI:35924"/>
        <dbReference type="ChEBI" id="CHEBI:57540"/>
        <dbReference type="ChEBI" id="CHEBI:57945"/>
        <dbReference type="EC" id="1.11.1.26"/>
    </reaction>
</comment>
<evidence type="ECO:0000256" key="8">
    <source>
        <dbReference type="ARBA" id="ARBA00032077"/>
    </source>
</evidence>
<evidence type="ECO:0000256" key="1">
    <source>
        <dbReference type="ARBA" id="ARBA00011654"/>
    </source>
</evidence>
<reference evidence="13 14" key="1">
    <citation type="submission" date="2019-02" db="EMBL/GenBank/DDBJ databases">
        <title>Deep-cultivation of Planctomycetes and their phenomic and genomic characterization uncovers novel biology.</title>
        <authorList>
            <person name="Wiegand S."/>
            <person name="Jogler M."/>
            <person name="Boedeker C."/>
            <person name="Pinto D."/>
            <person name="Vollmers J."/>
            <person name="Rivas-Marin E."/>
            <person name="Kohn T."/>
            <person name="Peeters S.H."/>
            <person name="Heuer A."/>
            <person name="Rast P."/>
            <person name="Oberbeckmann S."/>
            <person name="Bunk B."/>
            <person name="Jeske O."/>
            <person name="Meyerdierks A."/>
            <person name="Storesund J.E."/>
            <person name="Kallscheuer N."/>
            <person name="Luecker S."/>
            <person name="Lage O.M."/>
            <person name="Pohl T."/>
            <person name="Merkel B.J."/>
            <person name="Hornburger P."/>
            <person name="Mueller R.-W."/>
            <person name="Bruemmer F."/>
            <person name="Labrenz M."/>
            <person name="Spormann A.M."/>
            <person name="Op den Camp H."/>
            <person name="Overmann J."/>
            <person name="Amann R."/>
            <person name="Jetten M.S.M."/>
            <person name="Mascher T."/>
            <person name="Medema M.H."/>
            <person name="Devos D.P."/>
            <person name="Kaster A.-K."/>
            <person name="Ovreas L."/>
            <person name="Rohde M."/>
            <person name="Galperin M.Y."/>
            <person name="Jogler C."/>
        </authorList>
    </citation>
    <scope>NUCLEOTIDE SEQUENCE [LARGE SCALE GENOMIC DNA]</scope>
    <source>
        <strain evidence="13 14">Pla110</strain>
    </source>
</reference>
<evidence type="ECO:0000256" key="5">
    <source>
        <dbReference type="ARBA" id="ARBA00022862"/>
    </source>
</evidence>
<comment type="subunit">
    <text evidence="1">Homodimer; disulfide-linked, upon oxidation. 5 homodimers assemble to form a ring-like decamer.</text>
</comment>
<feature type="active site" description="Cysteine sulfenic acid (-SOH) intermediate; for peroxidase activity" evidence="10">
    <location>
        <position position="54"/>
    </location>
</feature>
<evidence type="ECO:0000256" key="10">
    <source>
        <dbReference type="PIRSR" id="PIRSR000239-1"/>
    </source>
</evidence>
<dbReference type="PANTHER" id="PTHR10681">
    <property type="entry name" value="THIOREDOXIN PEROXIDASE"/>
    <property type="match status" value="1"/>
</dbReference>
<name>A0A518CHQ9_9PLAN</name>
<keyword evidence="14" id="KW-1185">Reference proteome</keyword>
<dbReference type="OrthoDB" id="9812811at2"/>
<evidence type="ECO:0000313" key="14">
    <source>
        <dbReference type="Proteomes" id="UP000317178"/>
    </source>
</evidence>
<dbReference type="InterPro" id="IPR036249">
    <property type="entry name" value="Thioredoxin-like_sf"/>
</dbReference>
<evidence type="ECO:0000256" key="2">
    <source>
        <dbReference type="ARBA" id="ARBA00013021"/>
    </source>
</evidence>
<evidence type="ECO:0000256" key="9">
    <source>
        <dbReference type="ARBA" id="ARBA00047572"/>
    </source>
</evidence>
<evidence type="ECO:0000256" key="11">
    <source>
        <dbReference type="SAM" id="MobiDB-lite"/>
    </source>
</evidence>
<organism evidence="13 14">
    <name type="scientific">Polystyrenella longa</name>
    <dbReference type="NCBI Taxonomy" id="2528007"/>
    <lineage>
        <taxon>Bacteria</taxon>
        <taxon>Pseudomonadati</taxon>
        <taxon>Planctomycetota</taxon>
        <taxon>Planctomycetia</taxon>
        <taxon>Planctomycetales</taxon>
        <taxon>Planctomycetaceae</taxon>
        <taxon>Polystyrenella</taxon>
    </lineage>
</organism>
<evidence type="ECO:0000256" key="3">
    <source>
        <dbReference type="ARBA" id="ARBA00017462"/>
    </source>
</evidence>
<dbReference type="GO" id="GO:0045454">
    <property type="term" value="P:cell redox homeostasis"/>
    <property type="evidence" value="ECO:0007669"/>
    <property type="project" value="TreeGrafter"/>
</dbReference>
<dbReference type="GO" id="GO:0042744">
    <property type="term" value="P:hydrogen peroxide catabolic process"/>
    <property type="evidence" value="ECO:0007669"/>
    <property type="project" value="TreeGrafter"/>
</dbReference>
<dbReference type="GO" id="GO:0102039">
    <property type="term" value="F:NADH-dependent peroxiredoxin activity"/>
    <property type="evidence" value="ECO:0007669"/>
    <property type="project" value="UniProtKB-EC"/>
</dbReference>
<dbReference type="GO" id="GO:0005829">
    <property type="term" value="C:cytosol"/>
    <property type="evidence" value="ECO:0007669"/>
    <property type="project" value="TreeGrafter"/>
</dbReference>
<dbReference type="PANTHER" id="PTHR10681:SF121">
    <property type="entry name" value="ALKYL HYDROPEROXIDE REDUCTASE C"/>
    <property type="match status" value="1"/>
</dbReference>